<accession>T2JIM6</accession>
<evidence type="ECO:0000256" key="1">
    <source>
        <dbReference type="SAM" id="Phobius"/>
    </source>
</evidence>
<proteinExistence type="predicted"/>
<organism evidence="2 3">
    <name type="scientific">Crocosphaera watsonii WH 0402</name>
    <dbReference type="NCBI Taxonomy" id="1284629"/>
    <lineage>
        <taxon>Bacteria</taxon>
        <taxon>Bacillati</taxon>
        <taxon>Cyanobacteriota</taxon>
        <taxon>Cyanophyceae</taxon>
        <taxon>Oscillatoriophycideae</taxon>
        <taxon>Chroococcales</taxon>
        <taxon>Aphanothecaceae</taxon>
        <taxon>Crocosphaera</taxon>
    </lineage>
</organism>
<protein>
    <submittedName>
        <fullName evidence="2">Uncharacterized protein</fullName>
    </submittedName>
</protein>
<feature type="transmembrane region" description="Helical" evidence="1">
    <location>
        <begin position="6"/>
        <end position="27"/>
    </location>
</feature>
<keyword evidence="1" id="KW-0812">Transmembrane</keyword>
<keyword evidence="1" id="KW-1133">Transmembrane helix</keyword>
<gene>
    <name evidence="2" type="ORF">CWATWH0402_930</name>
</gene>
<comment type="caution">
    <text evidence="2">The sequence shown here is derived from an EMBL/GenBank/DDBJ whole genome shotgun (WGS) entry which is preliminary data.</text>
</comment>
<dbReference type="EMBL" id="CAQN01000242">
    <property type="protein sequence ID" value="CCQ65683.1"/>
    <property type="molecule type" value="Genomic_DNA"/>
</dbReference>
<dbReference type="Proteomes" id="UP000018130">
    <property type="component" value="Unassembled WGS sequence"/>
</dbReference>
<reference evidence="2 3" key="1">
    <citation type="submission" date="2013-01" db="EMBL/GenBank/DDBJ databases">
        <authorList>
            <person name="Bench S."/>
        </authorList>
    </citation>
    <scope>NUCLEOTIDE SEQUENCE [LARGE SCALE GENOMIC DNA]</scope>
    <source>
        <strain evidence="2 3">WH 0402</strain>
    </source>
</reference>
<dbReference type="AlphaFoldDB" id="T2JIM6"/>
<name>T2JIM6_CROWT</name>
<reference evidence="2 3" key="2">
    <citation type="submission" date="2013-09" db="EMBL/GenBank/DDBJ databases">
        <title>Whole genome comparison of six Crocosphaera watsonii strains with differing phenotypes.</title>
        <authorList>
            <person name="Bench S.R."/>
            <person name="Heller P."/>
            <person name="Frank I."/>
            <person name="Arciniega M."/>
            <person name="Shilova I.N."/>
            <person name="Zehr J.P."/>
        </authorList>
    </citation>
    <scope>NUCLEOTIDE SEQUENCE [LARGE SCALE GENOMIC DNA]</scope>
    <source>
        <strain evidence="2 3">WH 0402</strain>
    </source>
</reference>
<sequence>MVVLLVVVLNIGVTSLVLLLLLSYEVFRGDVSPKNKVYSGF</sequence>
<keyword evidence="1" id="KW-0472">Membrane</keyword>
<evidence type="ECO:0000313" key="3">
    <source>
        <dbReference type="Proteomes" id="UP000018130"/>
    </source>
</evidence>
<evidence type="ECO:0000313" key="2">
    <source>
        <dbReference type="EMBL" id="CCQ65683.1"/>
    </source>
</evidence>